<sequence>MLNQLSHKSFIIYMTSANPDARFGVTNNANLLLPTTTIHDNHPPPPPTTNTPTPPPSTTPSATTTATATVVVLHKPHHHQTADVARQRFIRACHIDGDSQDAERDPATPNFEDHATKERGKGATGGQGNKGPAATRTTPIPLPEDPTTTTPPSANGNDHGQRQPPTEDEHARTAATPPPLPEDDDPLHGWTTSPTPWTDGNHLRTTIPNHHDPPPPAPATPYGRPHS</sequence>
<name>A0A0C9WRP8_9AGAR</name>
<gene>
    <name evidence="2" type="ORF">K443DRAFT_15119</name>
</gene>
<proteinExistence type="predicted"/>
<feature type="compositionally biased region" description="Pro residues" evidence="1">
    <location>
        <begin position="43"/>
        <end position="58"/>
    </location>
</feature>
<feature type="compositionally biased region" description="Basic and acidic residues" evidence="1">
    <location>
        <begin position="97"/>
        <end position="121"/>
    </location>
</feature>
<dbReference type="EMBL" id="KN839154">
    <property type="protein sequence ID" value="KIJ90558.1"/>
    <property type="molecule type" value="Genomic_DNA"/>
</dbReference>
<protein>
    <submittedName>
        <fullName evidence="2">Uncharacterized protein</fullName>
    </submittedName>
</protein>
<dbReference type="AlphaFoldDB" id="A0A0C9WRP8"/>
<dbReference type="HOGENOM" id="CLU_1219857_0_0_1"/>
<evidence type="ECO:0000313" key="2">
    <source>
        <dbReference type="EMBL" id="KIJ90558.1"/>
    </source>
</evidence>
<keyword evidence="3" id="KW-1185">Reference proteome</keyword>
<evidence type="ECO:0000256" key="1">
    <source>
        <dbReference type="SAM" id="MobiDB-lite"/>
    </source>
</evidence>
<dbReference type="Proteomes" id="UP000054477">
    <property type="component" value="Unassembled WGS sequence"/>
</dbReference>
<organism evidence="2 3">
    <name type="scientific">Laccaria amethystina LaAM-08-1</name>
    <dbReference type="NCBI Taxonomy" id="1095629"/>
    <lineage>
        <taxon>Eukaryota</taxon>
        <taxon>Fungi</taxon>
        <taxon>Dikarya</taxon>
        <taxon>Basidiomycota</taxon>
        <taxon>Agaricomycotina</taxon>
        <taxon>Agaricomycetes</taxon>
        <taxon>Agaricomycetidae</taxon>
        <taxon>Agaricales</taxon>
        <taxon>Agaricineae</taxon>
        <taxon>Hydnangiaceae</taxon>
        <taxon>Laccaria</taxon>
    </lineage>
</organism>
<feature type="compositionally biased region" description="Basic and acidic residues" evidence="1">
    <location>
        <begin position="159"/>
        <end position="172"/>
    </location>
</feature>
<feature type="compositionally biased region" description="Polar residues" evidence="1">
    <location>
        <begin position="190"/>
        <end position="208"/>
    </location>
</feature>
<evidence type="ECO:0000313" key="3">
    <source>
        <dbReference type="Proteomes" id="UP000054477"/>
    </source>
</evidence>
<accession>A0A0C9WRP8</accession>
<feature type="region of interest" description="Disordered" evidence="1">
    <location>
        <begin position="34"/>
        <end position="62"/>
    </location>
</feature>
<feature type="region of interest" description="Disordered" evidence="1">
    <location>
        <begin position="97"/>
        <end position="227"/>
    </location>
</feature>
<reference evidence="2 3" key="1">
    <citation type="submission" date="2014-04" db="EMBL/GenBank/DDBJ databases">
        <authorList>
            <consortium name="DOE Joint Genome Institute"/>
            <person name="Kuo A."/>
            <person name="Kohler A."/>
            <person name="Nagy L.G."/>
            <person name="Floudas D."/>
            <person name="Copeland A."/>
            <person name="Barry K.W."/>
            <person name="Cichocki N."/>
            <person name="Veneault-Fourrey C."/>
            <person name="LaButti K."/>
            <person name="Lindquist E.A."/>
            <person name="Lipzen A."/>
            <person name="Lundell T."/>
            <person name="Morin E."/>
            <person name="Murat C."/>
            <person name="Sun H."/>
            <person name="Tunlid A."/>
            <person name="Henrissat B."/>
            <person name="Grigoriev I.V."/>
            <person name="Hibbett D.S."/>
            <person name="Martin F."/>
            <person name="Nordberg H.P."/>
            <person name="Cantor M.N."/>
            <person name="Hua S.X."/>
        </authorList>
    </citation>
    <scope>NUCLEOTIDE SEQUENCE [LARGE SCALE GENOMIC DNA]</scope>
    <source>
        <strain evidence="2 3">LaAM-08-1</strain>
    </source>
</reference>
<reference evidence="3" key="2">
    <citation type="submission" date="2015-01" db="EMBL/GenBank/DDBJ databases">
        <title>Evolutionary Origins and Diversification of the Mycorrhizal Mutualists.</title>
        <authorList>
            <consortium name="DOE Joint Genome Institute"/>
            <consortium name="Mycorrhizal Genomics Consortium"/>
            <person name="Kohler A."/>
            <person name="Kuo A."/>
            <person name="Nagy L.G."/>
            <person name="Floudas D."/>
            <person name="Copeland A."/>
            <person name="Barry K.W."/>
            <person name="Cichocki N."/>
            <person name="Veneault-Fourrey C."/>
            <person name="LaButti K."/>
            <person name="Lindquist E.A."/>
            <person name="Lipzen A."/>
            <person name="Lundell T."/>
            <person name="Morin E."/>
            <person name="Murat C."/>
            <person name="Riley R."/>
            <person name="Ohm R."/>
            <person name="Sun H."/>
            <person name="Tunlid A."/>
            <person name="Henrissat B."/>
            <person name="Grigoriev I.V."/>
            <person name="Hibbett D.S."/>
            <person name="Martin F."/>
        </authorList>
    </citation>
    <scope>NUCLEOTIDE SEQUENCE [LARGE SCALE GENOMIC DNA]</scope>
    <source>
        <strain evidence="3">LaAM-08-1</strain>
    </source>
</reference>